<evidence type="ECO:0000313" key="2">
    <source>
        <dbReference type="EMBL" id="MFC4740741.1"/>
    </source>
</evidence>
<sequence>MKKLFFTLLFIYVTNLVSSQTVSIDSLQYYEGKQVTVCAKVQGVFVSNKSKKTTFINFGKPYPNHKFVVVIFEKDLVNFKYDPAIFLKNETVCITGIVKMYKGLPEIIATKEEQIIIQKK</sequence>
<protein>
    <recommendedName>
        <fullName evidence="4">DNA-binding protein</fullName>
    </recommendedName>
</protein>
<reference evidence="3" key="1">
    <citation type="journal article" date="2019" name="Int. J. Syst. Evol. Microbiol.">
        <title>The Global Catalogue of Microorganisms (GCM) 10K type strain sequencing project: providing services to taxonomists for standard genome sequencing and annotation.</title>
        <authorList>
            <consortium name="The Broad Institute Genomics Platform"/>
            <consortium name="The Broad Institute Genome Sequencing Center for Infectious Disease"/>
            <person name="Wu L."/>
            <person name="Ma J."/>
        </authorList>
    </citation>
    <scope>NUCLEOTIDE SEQUENCE [LARGE SCALE GENOMIC DNA]</scope>
    <source>
        <strain evidence="3">CCUG 50349</strain>
    </source>
</reference>
<proteinExistence type="predicted"/>
<evidence type="ECO:0000313" key="3">
    <source>
        <dbReference type="Proteomes" id="UP001595885"/>
    </source>
</evidence>
<comment type="caution">
    <text evidence="2">The sequence shown here is derived from an EMBL/GenBank/DDBJ whole genome shotgun (WGS) entry which is preliminary data.</text>
</comment>
<dbReference type="Proteomes" id="UP001595885">
    <property type="component" value="Unassembled WGS sequence"/>
</dbReference>
<dbReference type="RefSeq" id="WP_379742717.1">
    <property type="nucleotide sequence ID" value="NZ_JBHSGW010000027.1"/>
</dbReference>
<dbReference type="EMBL" id="JBHSGW010000027">
    <property type="protein sequence ID" value="MFC4740741.1"/>
    <property type="molecule type" value="Genomic_DNA"/>
</dbReference>
<accession>A0ABV9P7K8</accession>
<evidence type="ECO:0008006" key="4">
    <source>
        <dbReference type="Google" id="ProtNLM"/>
    </source>
</evidence>
<gene>
    <name evidence="2" type="ORF">ACFO3U_12130</name>
</gene>
<organism evidence="2 3">
    <name type="scientific">Flavobacterium ponti</name>
    <dbReference type="NCBI Taxonomy" id="665133"/>
    <lineage>
        <taxon>Bacteria</taxon>
        <taxon>Pseudomonadati</taxon>
        <taxon>Bacteroidota</taxon>
        <taxon>Flavobacteriia</taxon>
        <taxon>Flavobacteriales</taxon>
        <taxon>Flavobacteriaceae</taxon>
        <taxon>Flavobacterium</taxon>
    </lineage>
</organism>
<feature type="chain" id="PRO_5045298557" description="DNA-binding protein" evidence="1">
    <location>
        <begin position="20"/>
        <end position="120"/>
    </location>
</feature>
<feature type="signal peptide" evidence="1">
    <location>
        <begin position="1"/>
        <end position="19"/>
    </location>
</feature>
<name>A0ABV9P7K8_9FLAO</name>
<evidence type="ECO:0000256" key="1">
    <source>
        <dbReference type="SAM" id="SignalP"/>
    </source>
</evidence>
<keyword evidence="1" id="KW-0732">Signal</keyword>
<keyword evidence="3" id="KW-1185">Reference proteome</keyword>